<dbReference type="EMBL" id="JN638751">
    <property type="protein sequence ID" value="AEO93412.1"/>
    <property type="molecule type" value="Genomic_DNA"/>
</dbReference>
<gene>
    <name evidence="1" type="primary">152</name>
    <name evidence="1" type="ORF">G_152</name>
</gene>
<proteinExistence type="predicted"/>
<name>G3MBL8_9CAUD</name>
<dbReference type="Proteomes" id="UP000009273">
    <property type="component" value="Segment"/>
</dbReference>
<organism evidence="1 2">
    <name type="scientific">Bacillus phage G</name>
    <dbReference type="NCBI Taxonomy" id="2884420"/>
    <lineage>
        <taxon>Viruses</taxon>
        <taxon>Duplodnaviria</taxon>
        <taxon>Heunggongvirae</taxon>
        <taxon>Uroviricota</taxon>
        <taxon>Caudoviricetes</taxon>
        <taxon>Donellivirus</taxon>
        <taxon>Donellivirus gee</taxon>
    </lineage>
</organism>
<protein>
    <submittedName>
        <fullName evidence="1">Gp152</fullName>
    </submittedName>
</protein>
<reference evidence="1 2" key="1">
    <citation type="submission" date="2011-09" db="EMBL/GenBank/DDBJ databases">
        <authorList>
            <person name="Pope W.H."/>
            <person name="Pedulla M.L."/>
            <person name="Ford M.E."/>
            <person name="Peebles C.L."/>
            <person name="Hatfull G.H."/>
            <person name="Hendrix R.W."/>
        </authorList>
    </citation>
    <scope>NUCLEOTIDE SEQUENCE [LARGE SCALE GENOMIC DNA]</scope>
    <source>
        <strain evidence="1">G</strain>
    </source>
</reference>
<accession>G3MBL8</accession>
<sequence>MFTTISAVVGTVFQFYVASRVCVGIFKNVKNKLESNQVESESLDSKKVI</sequence>
<dbReference type="KEGG" id="vg:18563368"/>
<evidence type="ECO:0000313" key="2">
    <source>
        <dbReference type="Proteomes" id="UP000009273"/>
    </source>
</evidence>
<keyword evidence="2" id="KW-1185">Reference proteome</keyword>
<evidence type="ECO:0000313" key="1">
    <source>
        <dbReference type="EMBL" id="AEO93412.1"/>
    </source>
</evidence>
<dbReference type="GeneID" id="18563368"/>
<dbReference type="RefSeq" id="YP_009015455.1">
    <property type="nucleotide sequence ID" value="NC_023719.1"/>
</dbReference>